<feature type="transmembrane region" description="Helical" evidence="2">
    <location>
        <begin position="171"/>
        <end position="188"/>
    </location>
</feature>
<dbReference type="EMBL" id="LWGR01000016">
    <property type="protein sequence ID" value="KZM70041.1"/>
    <property type="molecule type" value="Genomic_DNA"/>
</dbReference>
<dbReference type="Proteomes" id="UP000076512">
    <property type="component" value="Unassembled WGS sequence"/>
</dbReference>
<feature type="transmembrane region" description="Helical" evidence="2">
    <location>
        <begin position="29"/>
        <end position="52"/>
    </location>
</feature>
<evidence type="ECO:0000256" key="2">
    <source>
        <dbReference type="SAM" id="Phobius"/>
    </source>
</evidence>
<name>A0A164J4M6_9NOCA</name>
<feature type="domain" description="Histidine kinase/HSP90-like ATPase" evidence="3">
    <location>
        <begin position="290"/>
        <end position="366"/>
    </location>
</feature>
<keyword evidence="2" id="KW-1133">Transmembrane helix</keyword>
<dbReference type="InterPro" id="IPR003594">
    <property type="entry name" value="HATPase_dom"/>
</dbReference>
<dbReference type="STRING" id="455432.AWN90_05505"/>
<evidence type="ECO:0000313" key="4">
    <source>
        <dbReference type="EMBL" id="KZM70041.1"/>
    </source>
</evidence>
<dbReference type="Pfam" id="PF13581">
    <property type="entry name" value="HATPase_c_2"/>
    <property type="match status" value="1"/>
</dbReference>
<keyword evidence="5" id="KW-1185">Reference proteome</keyword>
<feature type="region of interest" description="Disordered" evidence="1">
    <location>
        <begin position="738"/>
        <end position="757"/>
    </location>
</feature>
<accession>A0A164J4M6</accession>
<keyword evidence="2" id="KW-0812">Transmembrane</keyword>
<feature type="transmembrane region" description="Helical" evidence="2">
    <location>
        <begin position="477"/>
        <end position="496"/>
    </location>
</feature>
<feature type="compositionally biased region" description="Basic and acidic residues" evidence="1">
    <location>
        <begin position="748"/>
        <end position="757"/>
    </location>
</feature>
<dbReference type="AlphaFoldDB" id="A0A164J4M6"/>
<sequence>MVVTEVHTGGTVASDRTSMRAYDRARRSIGAAVGVGGVLWVVAHLPMILRQAQIVSPWWTPVAVVALVTTSGALAGAGLRGGVVAVRRTALALAATFPLCVGALPLACRYACFAPEGTWLPPLVTVTTVAGVLAWPRAWPVYLLAAGTLGVAVDLYVSGGPGVHSLGQSLLRTYLAQGFFAAIAARVLHAAGRLDEATGIAVRQATVAATIEATDQEQARFAGLIHDSVLATLLETARAAGGPGAARAAARTLRQLAEIGDDRAADRPMTIPAALAALSKAVTEVDTSIAVRARIARDAGTLGLPRDVVTAMAAALGEAARNSVRHAAPDGRAVSRRVAVVVDEGGASVRFTDDGVGFDPARVALDRLGVRHSILGRMRRLRGGDAVVETRPGRGTTITLRWTHADPSEPALPALINAHSPAGAALLVLLLLAIVLWMLGELDYGTDPMLAAVAYGLTALTGVAVLAPRADPLSWPVTWLAVAVGPIAAALTIAGYAGTTPLYHVFWIAVAYSYSLAVIAIRSRIGPAAVGLAGVAVPILAAGGGIGGMLDALASPAETVVAAGVLTASLRPTLSSFHAARAVVAAHAGAEARAAALSRERERQLAYLDRTARPVLERIAAGRPLSAAAVEECRLLEAQLRDRLRAPGFAVPEFVRAARRARRRGIDVTVFDDGGLGDVADRVRALVIETAVAELDTTRAGRVTVRALPPGRDTVATVVVSAPDRYRRIEVDPTGAVARTSEIIPAHQDSERSEPAR</sequence>
<feature type="transmembrane region" description="Helical" evidence="2">
    <location>
        <begin position="142"/>
        <end position="159"/>
    </location>
</feature>
<dbReference type="SUPFAM" id="SSF55874">
    <property type="entry name" value="ATPase domain of HSP90 chaperone/DNA topoisomerase II/histidine kinase"/>
    <property type="match status" value="1"/>
</dbReference>
<feature type="transmembrane region" description="Helical" evidence="2">
    <location>
        <begin position="91"/>
        <end position="112"/>
    </location>
</feature>
<dbReference type="InterPro" id="IPR036890">
    <property type="entry name" value="HATPase_C_sf"/>
</dbReference>
<proteinExistence type="predicted"/>
<feature type="transmembrane region" description="Helical" evidence="2">
    <location>
        <begin position="502"/>
        <end position="521"/>
    </location>
</feature>
<keyword evidence="2" id="KW-0472">Membrane</keyword>
<evidence type="ECO:0000313" key="5">
    <source>
        <dbReference type="Proteomes" id="UP000076512"/>
    </source>
</evidence>
<evidence type="ECO:0000256" key="1">
    <source>
        <dbReference type="SAM" id="MobiDB-lite"/>
    </source>
</evidence>
<feature type="transmembrane region" description="Helical" evidence="2">
    <location>
        <begin position="452"/>
        <end position="470"/>
    </location>
</feature>
<evidence type="ECO:0000259" key="3">
    <source>
        <dbReference type="Pfam" id="PF13581"/>
    </source>
</evidence>
<comment type="caution">
    <text evidence="4">The sequence shown here is derived from an EMBL/GenBank/DDBJ whole genome shotgun (WGS) entry which is preliminary data.</text>
</comment>
<dbReference type="Gene3D" id="3.30.565.10">
    <property type="entry name" value="Histidine kinase-like ATPase, C-terminal domain"/>
    <property type="match status" value="1"/>
</dbReference>
<feature type="transmembrane region" description="Helical" evidence="2">
    <location>
        <begin position="118"/>
        <end position="135"/>
    </location>
</feature>
<feature type="transmembrane region" description="Helical" evidence="2">
    <location>
        <begin position="528"/>
        <end position="550"/>
    </location>
</feature>
<feature type="transmembrane region" description="Helical" evidence="2">
    <location>
        <begin position="422"/>
        <end position="440"/>
    </location>
</feature>
<gene>
    <name evidence="4" type="ORF">AWN90_05505</name>
</gene>
<feature type="transmembrane region" description="Helical" evidence="2">
    <location>
        <begin position="58"/>
        <end position="79"/>
    </location>
</feature>
<protein>
    <recommendedName>
        <fullName evidence="3">Histidine kinase/HSP90-like ATPase domain-containing protein</fullName>
    </recommendedName>
</protein>
<reference evidence="4 5" key="1">
    <citation type="submission" date="2016-04" db="EMBL/GenBank/DDBJ databases">
        <authorList>
            <person name="Evans L.H."/>
            <person name="Alamgir A."/>
            <person name="Owens N."/>
            <person name="Weber N.D."/>
            <person name="Virtaneva K."/>
            <person name="Barbian K."/>
            <person name="Babar A."/>
            <person name="Rosenke K."/>
        </authorList>
    </citation>
    <scope>NUCLEOTIDE SEQUENCE [LARGE SCALE GENOMIC DNA]</scope>
    <source>
        <strain evidence="4 5">IFM 0406</strain>
    </source>
</reference>
<organism evidence="4 5">
    <name type="scientific">Nocardia terpenica</name>
    <dbReference type="NCBI Taxonomy" id="455432"/>
    <lineage>
        <taxon>Bacteria</taxon>
        <taxon>Bacillati</taxon>
        <taxon>Actinomycetota</taxon>
        <taxon>Actinomycetes</taxon>
        <taxon>Mycobacteriales</taxon>
        <taxon>Nocardiaceae</taxon>
        <taxon>Nocardia</taxon>
    </lineage>
</organism>